<feature type="region of interest" description="Disordered" evidence="3">
    <location>
        <begin position="249"/>
        <end position="281"/>
    </location>
</feature>
<dbReference type="AlphaFoldDB" id="A0A1E3P0Z6"/>
<dbReference type="EMBL" id="KV454211">
    <property type="protein sequence ID" value="ODQ59075.1"/>
    <property type="molecule type" value="Genomic_DNA"/>
</dbReference>
<dbReference type="GO" id="GO:0000184">
    <property type="term" value="P:nuclear-transcribed mRNA catabolic process, nonsense-mediated decay"/>
    <property type="evidence" value="ECO:0007669"/>
    <property type="project" value="EnsemblFungi"/>
</dbReference>
<dbReference type="InterPro" id="IPR000504">
    <property type="entry name" value="RRM_dom"/>
</dbReference>
<dbReference type="InterPro" id="IPR035979">
    <property type="entry name" value="RBD_domain_sf"/>
</dbReference>
<name>A0A1E3P0Z6_WICAA</name>
<dbReference type="Pfam" id="PF00076">
    <property type="entry name" value="RRM_1"/>
    <property type="match status" value="3"/>
</dbReference>
<dbReference type="GO" id="GO:0043488">
    <property type="term" value="P:regulation of mRNA stability"/>
    <property type="evidence" value="ECO:0007669"/>
    <property type="project" value="EnsemblFungi"/>
</dbReference>
<feature type="compositionally biased region" description="Low complexity" evidence="3">
    <location>
        <begin position="1"/>
        <end position="21"/>
    </location>
</feature>
<feature type="domain" description="RRM" evidence="4">
    <location>
        <begin position="362"/>
        <end position="434"/>
    </location>
</feature>
<dbReference type="CDD" id="cd00590">
    <property type="entry name" value="RRM_SF"/>
    <property type="match status" value="1"/>
</dbReference>
<organism evidence="5 6">
    <name type="scientific">Wickerhamomyces anomalus (strain ATCC 58044 / CBS 1984 / NCYC 433 / NRRL Y-366-8)</name>
    <name type="common">Yeast</name>
    <name type="synonym">Hansenula anomala</name>
    <dbReference type="NCBI Taxonomy" id="683960"/>
    <lineage>
        <taxon>Eukaryota</taxon>
        <taxon>Fungi</taxon>
        <taxon>Dikarya</taxon>
        <taxon>Ascomycota</taxon>
        <taxon>Saccharomycotina</taxon>
        <taxon>Saccharomycetes</taxon>
        <taxon>Phaffomycetales</taxon>
        <taxon>Wickerhamomycetaceae</taxon>
        <taxon>Wickerhamomyces</taxon>
    </lineage>
</organism>
<dbReference type="GO" id="GO:0000932">
    <property type="term" value="C:P-body"/>
    <property type="evidence" value="ECO:0007669"/>
    <property type="project" value="EnsemblFungi"/>
</dbReference>
<evidence type="ECO:0000313" key="6">
    <source>
        <dbReference type="Proteomes" id="UP000094112"/>
    </source>
</evidence>
<dbReference type="SUPFAM" id="SSF54928">
    <property type="entry name" value="RNA-binding domain, RBD"/>
    <property type="match status" value="2"/>
</dbReference>
<dbReference type="SMART" id="SM00360">
    <property type="entry name" value="RRM"/>
    <property type="match status" value="3"/>
</dbReference>
<dbReference type="InterPro" id="IPR050825">
    <property type="entry name" value="RBM42_RBP45_47-like"/>
</dbReference>
<dbReference type="GO" id="GO:0043022">
    <property type="term" value="F:ribosome binding"/>
    <property type="evidence" value="ECO:0007669"/>
    <property type="project" value="EnsemblFungi"/>
</dbReference>
<dbReference type="GO" id="GO:0034063">
    <property type="term" value="P:stress granule assembly"/>
    <property type="evidence" value="ECO:0007669"/>
    <property type="project" value="EnsemblFungi"/>
</dbReference>
<dbReference type="Gene3D" id="3.30.70.330">
    <property type="match status" value="3"/>
</dbReference>
<dbReference type="PANTHER" id="PTHR47640:SF5">
    <property type="entry name" value="RRM DOMAIN-CONTAINING PROTEIN"/>
    <property type="match status" value="1"/>
</dbReference>
<evidence type="ECO:0000256" key="1">
    <source>
        <dbReference type="ARBA" id="ARBA00022884"/>
    </source>
</evidence>
<accession>A0A1E3P0Z6</accession>
<keyword evidence="1 2" id="KW-0694">RNA-binding</keyword>
<evidence type="ECO:0000259" key="4">
    <source>
        <dbReference type="PROSITE" id="PS50102"/>
    </source>
</evidence>
<feature type="region of interest" description="Disordered" evidence="3">
    <location>
        <begin position="1"/>
        <end position="76"/>
    </location>
</feature>
<dbReference type="Proteomes" id="UP000094112">
    <property type="component" value="Unassembled WGS sequence"/>
</dbReference>
<keyword evidence="6" id="KW-1185">Reference proteome</keyword>
<feature type="compositionally biased region" description="Low complexity" evidence="3">
    <location>
        <begin position="251"/>
        <end position="261"/>
    </location>
</feature>
<feature type="compositionally biased region" description="Basic and acidic residues" evidence="3">
    <location>
        <begin position="22"/>
        <end position="32"/>
    </location>
</feature>
<dbReference type="OrthoDB" id="8093034at2759"/>
<evidence type="ECO:0000256" key="2">
    <source>
        <dbReference type="PROSITE-ProRule" id="PRU00176"/>
    </source>
</evidence>
<evidence type="ECO:0000256" key="3">
    <source>
        <dbReference type="SAM" id="MobiDB-lite"/>
    </source>
</evidence>
<reference evidence="5 6" key="1">
    <citation type="journal article" date="2016" name="Proc. Natl. Acad. Sci. U.S.A.">
        <title>Comparative genomics of biotechnologically important yeasts.</title>
        <authorList>
            <person name="Riley R."/>
            <person name="Haridas S."/>
            <person name="Wolfe K.H."/>
            <person name="Lopes M.R."/>
            <person name="Hittinger C.T."/>
            <person name="Goeker M."/>
            <person name="Salamov A.A."/>
            <person name="Wisecaver J.H."/>
            <person name="Long T.M."/>
            <person name="Calvey C.H."/>
            <person name="Aerts A.L."/>
            <person name="Barry K.W."/>
            <person name="Choi C."/>
            <person name="Clum A."/>
            <person name="Coughlan A.Y."/>
            <person name="Deshpande S."/>
            <person name="Douglass A.P."/>
            <person name="Hanson S.J."/>
            <person name="Klenk H.-P."/>
            <person name="LaButti K.M."/>
            <person name="Lapidus A."/>
            <person name="Lindquist E.A."/>
            <person name="Lipzen A.M."/>
            <person name="Meier-Kolthoff J.P."/>
            <person name="Ohm R.A."/>
            <person name="Otillar R.P."/>
            <person name="Pangilinan J.L."/>
            <person name="Peng Y."/>
            <person name="Rokas A."/>
            <person name="Rosa C.A."/>
            <person name="Scheuner C."/>
            <person name="Sibirny A.A."/>
            <person name="Slot J.C."/>
            <person name="Stielow J.B."/>
            <person name="Sun H."/>
            <person name="Kurtzman C.P."/>
            <person name="Blackwell M."/>
            <person name="Grigoriev I.V."/>
            <person name="Jeffries T.W."/>
        </authorList>
    </citation>
    <scope>NUCLEOTIDE SEQUENCE [LARGE SCALE GENOMIC DNA]</scope>
    <source>
        <strain evidence="6">ATCC 58044 / CBS 1984 / NCYC 433 / NRRL Y-366-8</strain>
    </source>
</reference>
<feature type="compositionally biased region" description="Low complexity" evidence="3">
    <location>
        <begin position="33"/>
        <end position="66"/>
    </location>
</feature>
<dbReference type="PANTHER" id="PTHR47640">
    <property type="entry name" value="TRNA SELENOCYSTEINE 1-ASSOCIATED PROTEIN 1-RELATED-RELATED"/>
    <property type="match status" value="1"/>
</dbReference>
<dbReference type="GO" id="GO:0005634">
    <property type="term" value="C:nucleus"/>
    <property type="evidence" value="ECO:0007669"/>
    <property type="project" value="EnsemblFungi"/>
</dbReference>
<dbReference type="GO" id="GO:0003729">
    <property type="term" value="F:mRNA binding"/>
    <property type="evidence" value="ECO:0007669"/>
    <property type="project" value="EnsemblFungi"/>
</dbReference>
<evidence type="ECO:0000313" key="5">
    <source>
        <dbReference type="EMBL" id="ODQ59075.1"/>
    </source>
</evidence>
<proteinExistence type="predicted"/>
<dbReference type="InterPro" id="IPR012677">
    <property type="entry name" value="Nucleotide-bd_a/b_plait_sf"/>
</dbReference>
<feature type="domain" description="RRM" evidence="4">
    <location>
        <begin position="82"/>
        <end position="159"/>
    </location>
</feature>
<feature type="compositionally biased region" description="Basic residues" evidence="3">
    <location>
        <begin position="270"/>
        <end position="281"/>
    </location>
</feature>
<dbReference type="GO" id="GO:0006415">
    <property type="term" value="P:translational termination"/>
    <property type="evidence" value="ECO:0007669"/>
    <property type="project" value="EnsemblFungi"/>
</dbReference>
<dbReference type="PROSITE" id="PS50102">
    <property type="entry name" value="RRM"/>
    <property type="match status" value="3"/>
</dbReference>
<feature type="domain" description="RRM" evidence="4">
    <location>
        <begin position="170"/>
        <end position="248"/>
    </location>
</feature>
<dbReference type="GO" id="GO:0010494">
    <property type="term" value="C:cytoplasmic stress granule"/>
    <property type="evidence" value="ECO:0007669"/>
    <property type="project" value="EnsemblFungi"/>
</dbReference>
<sequence length="454" mass="50274">MTSEEQQQQQEPVAPAPAVEESNLKTEEKHQQSEQQQETSQNQEQPQPEQSQDQQQEQQQQPTEPEAAPALAAEGGREVSRKILYVGGLDKNITEDDLRDIFSAHGAVESVKVLFDKNKQNLNYAFVEFEDEKAAQVAFDSLNGQVIGTSEIRINWAYQSQQAKSNPEHFNIFVGDLSTEIDDDQLKKAFSKFPSIVQAHVMWDMQSGRSRGYGFVSFSDQKDAEQVLITMNGELIGNRAVRLNWASHKQNNNNHSQSGFNGPRGNGYNGRHHHHHHHHNHLNGLNHNGLPTNGFATSNLINGAAQLGANPAVSVAAATGAPIGANGLPLNGAGAINGTTGLNMLSPQSYDLILRKAPSWQTTVYLGNLAPYTTQNELIPLLQNFGYIVDLKIYPEKNCAFAKYDSHERAALAIVQLTGFIVNGRPLKCGWGRDRSQNNNIQYQNYGHVMYQGR</sequence>
<dbReference type="GeneID" id="30199231"/>
<dbReference type="RefSeq" id="XP_019038282.1">
    <property type="nucleotide sequence ID" value="XM_019181985.1"/>
</dbReference>
<dbReference type="GO" id="GO:0008266">
    <property type="term" value="F:poly(U) RNA binding"/>
    <property type="evidence" value="ECO:0007669"/>
    <property type="project" value="EnsemblFungi"/>
</dbReference>
<dbReference type="STRING" id="683960.A0A1E3P0Z6"/>
<dbReference type="GO" id="GO:0042149">
    <property type="term" value="P:cellular response to glucose starvation"/>
    <property type="evidence" value="ECO:0007669"/>
    <property type="project" value="EnsemblFungi"/>
</dbReference>
<gene>
    <name evidence="5" type="ORF">WICANDRAFT_32606</name>
</gene>
<protein>
    <recommendedName>
        <fullName evidence="4">RRM domain-containing protein</fullName>
    </recommendedName>
</protein>